<gene>
    <name evidence="1" type="ORF">LPB138_08770</name>
</gene>
<evidence type="ECO:0000313" key="1">
    <source>
        <dbReference type="EMBL" id="AOW20762.1"/>
    </source>
</evidence>
<dbReference type="Gene3D" id="3.30.70.60">
    <property type="match status" value="1"/>
</dbReference>
<dbReference type="EMBL" id="CP017478">
    <property type="protein sequence ID" value="AOW20762.1"/>
    <property type="molecule type" value="Genomic_DNA"/>
</dbReference>
<name>A0A1D8P853_9FLAO</name>
<evidence type="ECO:0000313" key="2">
    <source>
        <dbReference type="Proteomes" id="UP000176050"/>
    </source>
</evidence>
<organism evidence="1 2">
    <name type="scientific">Urechidicola croceus</name>
    <dbReference type="NCBI Taxonomy" id="1850246"/>
    <lineage>
        <taxon>Bacteria</taxon>
        <taxon>Pseudomonadati</taxon>
        <taxon>Bacteroidota</taxon>
        <taxon>Flavobacteriia</taxon>
        <taxon>Flavobacteriales</taxon>
        <taxon>Flavobacteriaceae</taxon>
        <taxon>Urechidicola</taxon>
    </lineage>
</organism>
<keyword evidence="2" id="KW-1185">Reference proteome</keyword>
<dbReference type="AlphaFoldDB" id="A0A1D8P853"/>
<proteinExistence type="predicted"/>
<dbReference type="KEGG" id="lul:LPB138_08770"/>
<reference evidence="1 2" key="1">
    <citation type="submission" date="2016-10" db="EMBL/GenBank/DDBJ databases">
        <title>Lutibacter sp. LPB0138, isolated from marine gastropod.</title>
        <authorList>
            <person name="Kim E."/>
            <person name="Yi H."/>
        </authorList>
    </citation>
    <scope>NUCLEOTIDE SEQUENCE [LARGE SCALE GENOMIC DNA]</scope>
    <source>
        <strain evidence="1 2">LPB0138</strain>
    </source>
</reference>
<protein>
    <recommendedName>
        <fullName evidence="3">General secretion pathway protein</fullName>
    </recommendedName>
</protein>
<accession>A0A1D8P853</accession>
<dbReference type="STRING" id="1850246.LPB138_08770"/>
<dbReference type="InterPro" id="IPR014717">
    <property type="entry name" value="Transl_elong_EF1B/ribsomal_bS6"/>
</dbReference>
<sequence length="172" mass="19923">MSSKRKNILLLIGFILLLIICFKIPFKQTMNAKKEYAELVAQQNLFANIPTKVASLSKENIYLDSILNKYQFSADKSFQSNLLESITEFSENNNIDVVSFEEPHTYLKNGTSVSSFMFAVKGNFNDMLKLVYEIEQIKKLGNILSVNFEKKKNYRTNKEFLQCKILLQRINN</sequence>
<evidence type="ECO:0008006" key="3">
    <source>
        <dbReference type="Google" id="ProtNLM"/>
    </source>
</evidence>
<dbReference type="Proteomes" id="UP000176050">
    <property type="component" value="Chromosome"/>
</dbReference>